<organism evidence="2 3">
    <name type="scientific">Peribacillus faecalis</name>
    <dbReference type="NCBI Taxonomy" id="2772559"/>
    <lineage>
        <taxon>Bacteria</taxon>
        <taxon>Bacillati</taxon>
        <taxon>Bacillota</taxon>
        <taxon>Bacilli</taxon>
        <taxon>Bacillales</taxon>
        <taxon>Bacillaceae</taxon>
        <taxon>Peribacillus</taxon>
    </lineage>
</organism>
<evidence type="ECO:0000256" key="1">
    <source>
        <dbReference type="SAM" id="MobiDB-lite"/>
    </source>
</evidence>
<evidence type="ECO:0000313" key="2">
    <source>
        <dbReference type="EMBL" id="MBD3106850.1"/>
    </source>
</evidence>
<name>A0A927H8T6_9BACI</name>
<comment type="caution">
    <text evidence="2">The sequence shown here is derived from an EMBL/GenBank/DDBJ whole genome shotgun (WGS) entry which is preliminary data.</text>
</comment>
<evidence type="ECO:0000313" key="3">
    <source>
        <dbReference type="Proteomes" id="UP000602076"/>
    </source>
</evidence>
<sequence length="128" mass="14482">MEEFKAFLRKHPSLVYEVRRGVYTWQEVYEDWYLLGEQDKLWESYRNAGADSVEQEKKNAEQEAASASLFDALKSMDVQSMQKHVANLSQALGTISGVISQFQGSSEKDSAETAPAKAKSNPFALRRD</sequence>
<feature type="region of interest" description="Disordered" evidence="1">
    <location>
        <begin position="104"/>
        <end position="128"/>
    </location>
</feature>
<gene>
    <name evidence="2" type="ORF">IEO70_00470</name>
</gene>
<protein>
    <submittedName>
        <fullName evidence="2">YlbD family protein</fullName>
    </submittedName>
</protein>
<dbReference type="InterPro" id="IPR025953">
    <property type="entry name" value="YlbD_coat"/>
</dbReference>
<proteinExistence type="predicted"/>
<dbReference type="EMBL" id="JACXSI010000001">
    <property type="protein sequence ID" value="MBD3106850.1"/>
    <property type="molecule type" value="Genomic_DNA"/>
</dbReference>
<dbReference type="AlphaFoldDB" id="A0A927H8T6"/>
<keyword evidence="3" id="KW-1185">Reference proteome</keyword>
<reference evidence="2" key="1">
    <citation type="submission" date="2020-09" db="EMBL/GenBank/DDBJ databases">
        <title>Bacillus faecalis sp. nov., a moderately halophilic bacterium isolated from cow faeces.</title>
        <authorList>
            <person name="Jiang L."/>
            <person name="Lee J."/>
        </authorList>
    </citation>
    <scope>NUCLEOTIDE SEQUENCE</scope>
    <source>
        <strain evidence="2">AGMB 02131</strain>
    </source>
</reference>
<dbReference type="Pfam" id="PF14071">
    <property type="entry name" value="YlbD_coat"/>
    <property type="match status" value="1"/>
</dbReference>
<accession>A0A927H8T6</accession>
<dbReference type="Proteomes" id="UP000602076">
    <property type="component" value="Unassembled WGS sequence"/>
</dbReference>
<dbReference type="RefSeq" id="WP_190996394.1">
    <property type="nucleotide sequence ID" value="NZ_JACXSI010000001.1"/>
</dbReference>